<organism evidence="1 2">
    <name type="scientific">Aspergillus melleus</name>
    <dbReference type="NCBI Taxonomy" id="138277"/>
    <lineage>
        <taxon>Eukaryota</taxon>
        <taxon>Fungi</taxon>
        <taxon>Dikarya</taxon>
        <taxon>Ascomycota</taxon>
        <taxon>Pezizomycotina</taxon>
        <taxon>Eurotiomycetes</taxon>
        <taxon>Eurotiomycetidae</taxon>
        <taxon>Eurotiales</taxon>
        <taxon>Aspergillaceae</taxon>
        <taxon>Aspergillus</taxon>
        <taxon>Aspergillus subgen. Circumdati</taxon>
    </lineage>
</organism>
<name>A0ACC3BCF8_9EURO</name>
<gene>
    <name evidence="1" type="ORF">N8T08_010801</name>
</gene>
<evidence type="ECO:0000313" key="2">
    <source>
        <dbReference type="Proteomes" id="UP001177260"/>
    </source>
</evidence>
<dbReference type="EMBL" id="JAOPJF010000009">
    <property type="protein sequence ID" value="KAK1148159.1"/>
    <property type="molecule type" value="Genomic_DNA"/>
</dbReference>
<keyword evidence="2" id="KW-1185">Reference proteome</keyword>
<sequence>MAHVIKHVTKADIPRVMNIMFSVMAPTGFGRTTGEVPNRDITFEDFICSPYSVNMARRIAEELDSDPTLHYLKAEDSRSGNMVALGKWHIYRGDQGLKAWRSSTRTDNTMQIPFGLNSDVFELLLTHPQHERRGAGSLITQWGCDMADKLGLDCYLESSDPGYPVYQRKGFKDFSHDPTENVIEYRVDEFTGRRGFEEDKMRFTCMLRKPGGIGIVDRQAMFA</sequence>
<protein>
    <submittedName>
        <fullName evidence="1">Uncharacterized protein</fullName>
    </submittedName>
</protein>
<accession>A0ACC3BCF8</accession>
<proteinExistence type="predicted"/>
<comment type="caution">
    <text evidence="1">The sequence shown here is derived from an EMBL/GenBank/DDBJ whole genome shotgun (WGS) entry which is preliminary data.</text>
</comment>
<reference evidence="1 2" key="1">
    <citation type="journal article" date="2023" name="ACS Omega">
        <title>Identification of the Neoaspergillic Acid Biosynthesis Gene Cluster by Establishing an In Vitro CRISPR-Ribonucleoprotein Genetic System in Aspergillus melleus.</title>
        <authorList>
            <person name="Yuan B."/>
            <person name="Grau M.F."/>
            <person name="Murata R.M."/>
            <person name="Torok T."/>
            <person name="Venkateswaran K."/>
            <person name="Stajich J.E."/>
            <person name="Wang C.C.C."/>
        </authorList>
    </citation>
    <scope>NUCLEOTIDE SEQUENCE [LARGE SCALE GENOMIC DNA]</scope>
    <source>
        <strain evidence="1 2">IMV 1140</strain>
    </source>
</reference>
<dbReference type="Proteomes" id="UP001177260">
    <property type="component" value="Unassembled WGS sequence"/>
</dbReference>
<evidence type="ECO:0000313" key="1">
    <source>
        <dbReference type="EMBL" id="KAK1148159.1"/>
    </source>
</evidence>